<dbReference type="Proteomes" id="UP000070501">
    <property type="component" value="Unassembled WGS sequence"/>
</dbReference>
<sequence>MVLCKFYQQGTCRNGANCRFEHPGANNANAFGSRPNNNANPFGSASNTNNANPFGGASSSNNSNRFGAFGSGGGSNASRTQENPWKITKEMIKIDLAEERPTWILSCYGPGRDAPEQLFGGPDREQSLEEARLFVMAQPEPQAAYAKIQALYQQAEQQMQAAVGNLDGAMQFLLAGNDKHPNRHDICKQSVGREGGYLANAAAQPATAQPALAPSANPFGQPAATTTTTSAFGQPAQPSAFGGGAAAPSGTGAFGSPAPATGSAFGQPSAFGAKTSPWGSAGATTAAPAPAFGQPAFGQPAQPVSTGGSAFGQPSQIGGTSAFGQPSALGAKPNPFGGGSGSTQSAFGQPAQPTTGAFGQPAQPAQPTSGFGQPSALGQKANPFGVPAPAAAPGGFGQSAAPSPFSQPVASSPFGQAANANQGMNGVQNAPAAPSNPFGQPSGGGFGTAAAAPGCAFGQKPSGFGTAAAAPASNPFGQPQQASQTQQAAQAAPQANAGSGGTPYGPNSQKQHPPLDSYITKEMSGKMATFRGQPVVYKYKVGDNYMDTLPEGETMMQNPPTAGIRNQDGSWRRILFPAGAPGYNKDTEPDDPAKYTAQVKAAYEFSANRGMFEGDMPEVPPMREDCVWNF</sequence>
<dbReference type="InParanoid" id="A0A136IYY7"/>
<dbReference type="InterPro" id="IPR036855">
    <property type="entry name" value="Znf_CCCH_sf"/>
</dbReference>
<dbReference type="STRING" id="196109.A0A136IYY7"/>
<evidence type="ECO:0000259" key="6">
    <source>
        <dbReference type="PROSITE" id="PS50103"/>
    </source>
</evidence>
<protein>
    <recommendedName>
        <fullName evidence="6">C3H1-type domain-containing protein</fullName>
    </recommendedName>
</protein>
<feature type="compositionally biased region" description="Low complexity" evidence="5">
    <location>
        <begin position="281"/>
        <end position="303"/>
    </location>
</feature>
<feature type="compositionally biased region" description="Low complexity" evidence="5">
    <location>
        <begin position="208"/>
        <end position="217"/>
    </location>
</feature>
<feature type="region of interest" description="Disordered" evidence="5">
    <location>
        <begin position="208"/>
        <end position="445"/>
    </location>
</feature>
<feature type="compositionally biased region" description="Polar residues" evidence="5">
    <location>
        <begin position="29"/>
        <end position="48"/>
    </location>
</feature>
<feature type="compositionally biased region" description="Polar residues" evidence="5">
    <location>
        <begin position="342"/>
        <end position="372"/>
    </location>
</feature>
<keyword evidence="1 4" id="KW-0479">Metal-binding</keyword>
<dbReference type="PROSITE" id="PS50103">
    <property type="entry name" value="ZF_C3H1"/>
    <property type="match status" value="1"/>
</dbReference>
<dbReference type="PANTHER" id="PTHR21099:SF2">
    <property type="entry name" value="SI:CH211-113E8.11"/>
    <property type="match status" value="1"/>
</dbReference>
<dbReference type="GO" id="GO:0005634">
    <property type="term" value="C:nucleus"/>
    <property type="evidence" value="ECO:0007669"/>
    <property type="project" value="TreeGrafter"/>
</dbReference>
<evidence type="ECO:0000256" key="1">
    <source>
        <dbReference type="ARBA" id="ARBA00022723"/>
    </source>
</evidence>
<feature type="compositionally biased region" description="Low complexity" evidence="5">
    <location>
        <begin position="383"/>
        <end position="404"/>
    </location>
</feature>
<evidence type="ECO:0000313" key="7">
    <source>
        <dbReference type="EMBL" id="KXJ89976.1"/>
    </source>
</evidence>
<evidence type="ECO:0000256" key="4">
    <source>
        <dbReference type="PROSITE-ProRule" id="PRU00723"/>
    </source>
</evidence>
<dbReference type="OrthoDB" id="20729at2759"/>
<feature type="compositionally biased region" description="Low complexity" evidence="5">
    <location>
        <begin position="233"/>
        <end position="264"/>
    </location>
</feature>
<dbReference type="GO" id="GO:0008270">
    <property type="term" value="F:zinc ion binding"/>
    <property type="evidence" value="ECO:0007669"/>
    <property type="project" value="UniProtKB-KW"/>
</dbReference>
<feature type="compositionally biased region" description="Polar residues" evidence="5">
    <location>
        <begin position="406"/>
        <end position="428"/>
    </location>
</feature>
<reference evidence="8" key="1">
    <citation type="submission" date="2016-02" db="EMBL/GenBank/DDBJ databases">
        <title>Draft genome sequence of Microdochium bolleyi, a fungal endophyte of beachgrass.</title>
        <authorList>
            <consortium name="DOE Joint Genome Institute"/>
            <person name="David A.S."/>
            <person name="May G."/>
            <person name="Haridas S."/>
            <person name="Lim J."/>
            <person name="Wang M."/>
            <person name="Labutti K."/>
            <person name="Lipzen A."/>
            <person name="Barry K."/>
            <person name="Grigoriev I.V."/>
        </authorList>
    </citation>
    <scope>NUCLEOTIDE SEQUENCE [LARGE SCALE GENOMIC DNA]</scope>
    <source>
        <strain evidence="8">J235TASD1</strain>
    </source>
</reference>
<feature type="compositionally biased region" description="Low complexity" evidence="5">
    <location>
        <begin position="49"/>
        <end position="68"/>
    </location>
</feature>
<dbReference type="SMART" id="SM00356">
    <property type="entry name" value="ZnF_C3H1"/>
    <property type="match status" value="1"/>
</dbReference>
<evidence type="ECO:0000256" key="3">
    <source>
        <dbReference type="ARBA" id="ARBA00022833"/>
    </source>
</evidence>
<feature type="compositionally biased region" description="Polar residues" evidence="5">
    <location>
        <begin position="304"/>
        <end position="324"/>
    </location>
</feature>
<dbReference type="EMBL" id="KQ964253">
    <property type="protein sequence ID" value="KXJ89976.1"/>
    <property type="molecule type" value="Genomic_DNA"/>
</dbReference>
<dbReference type="InterPro" id="IPR041367">
    <property type="entry name" value="Znf-CCCH_4"/>
</dbReference>
<dbReference type="PANTHER" id="PTHR21099">
    <property type="entry name" value="RAD201"/>
    <property type="match status" value="1"/>
</dbReference>
<evidence type="ECO:0000313" key="8">
    <source>
        <dbReference type="Proteomes" id="UP000070501"/>
    </source>
</evidence>
<dbReference type="Pfam" id="PF18044">
    <property type="entry name" value="zf-CCCH_4"/>
    <property type="match status" value="1"/>
</dbReference>
<feature type="region of interest" description="Disordered" evidence="5">
    <location>
        <begin position="29"/>
        <end position="84"/>
    </location>
</feature>
<feature type="domain" description="C3H1-type" evidence="6">
    <location>
        <begin position="1"/>
        <end position="25"/>
    </location>
</feature>
<feature type="zinc finger region" description="C3H1-type" evidence="4">
    <location>
        <begin position="1"/>
        <end position="25"/>
    </location>
</feature>
<dbReference type="Gene3D" id="4.10.1000.10">
    <property type="entry name" value="Zinc finger, CCCH-type"/>
    <property type="match status" value="1"/>
</dbReference>
<name>A0A136IYY7_9PEZI</name>
<dbReference type="InterPro" id="IPR000571">
    <property type="entry name" value="Znf_CCCH"/>
</dbReference>
<keyword evidence="3 4" id="KW-0862">Zinc</keyword>
<feature type="compositionally biased region" description="Polar residues" evidence="5">
    <location>
        <begin position="223"/>
        <end position="232"/>
    </location>
</feature>
<organism evidence="7 8">
    <name type="scientific">Microdochium bolleyi</name>
    <dbReference type="NCBI Taxonomy" id="196109"/>
    <lineage>
        <taxon>Eukaryota</taxon>
        <taxon>Fungi</taxon>
        <taxon>Dikarya</taxon>
        <taxon>Ascomycota</taxon>
        <taxon>Pezizomycotina</taxon>
        <taxon>Sordariomycetes</taxon>
        <taxon>Xylariomycetidae</taxon>
        <taxon>Xylariales</taxon>
        <taxon>Microdochiaceae</taxon>
        <taxon>Microdochium</taxon>
    </lineage>
</organism>
<feature type="compositionally biased region" description="Low complexity" evidence="5">
    <location>
        <begin position="477"/>
        <end position="497"/>
    </location>
</feature>
<accession>A0A136IYY7</accession>
<evidence type="ECO:0000256" key="5">
    <source>
        <dbReference type="SAM" id="MobiDB-lite"/>
    </source>
</evidence>
<proteinExistence type="predicted"/>
<feature type="region of interest" description="Disordered" evidence="5">
    <location>
        <begin position="466"/>
        <end position="516"/>
    </location>
</feature>
<evidence type="ECO:0000256" key="2">
    <source>
        <dbReference type="ARBA" id="ARBA00022771"/>
    </source>
</evidence>
<dbReference type="AlphaFoldDB" id="A0A136IYY7"/>
<dbReference type="SUPFAM" id="SSF90229">
    <property type="entry name" value="CCCH zinc finger"/>
    <property type="match status" value="1"/>
</dbReference>
<dbReference type="CDD" id="cd23954">
    <property type="entry name" value="AMO1_CTD"/>
    <property type="match status" value="1"/>
</dbReference>
<gene>
    <name evidence="7" type="ORF">Micbo1qcDRAFT_73180</name>
</gene>
<keyword evidence="2 4" id="KW-0863">Zinc-finger</keyword>
<keyword evidence="8" id="KW-1185">Reference proteome</keyword>